<dbReference type="STRING" id="1302690.BUE76_21185"/>
<protein>
    <submittedName>
        <fullName evidence="1">DNA polymerase-3 subunit delta</fullName>
    </submittedName>
</protein>
<dbReference type="SUPFAM" id="SSF52540">
    <property type="entry name" value="P-loop containing nucleoside triphosphate hydrolases"/>
    <property type="match status" value="1"/>
</dbReference>
<proteinExistence type="predicted"/>
<dbReference type="AlphaFoldDB" id="A0A1M5D3A9"/>
<keyword evidence="2" id="KW-1185">Reference proteome</keyword>
<name>A0A1M5D3A9_9BACT</name>
<dbReference type="InterPro" id="IPR027417">
    <property type="entry name" value="P-loop_NTPase"/>
</dbReference>
<dbReference type="Gene3D" id="3.40.50.300">
    <property type="entry name" value="P-loop containing nucleotide triphosphate hydrolases"/>
    <property type="match status" value="1"/>
</dbReference>
<gene>
    <name evidence="1" type="ORF">SAMN05444008_11059</name>
</gene>
<dbReference type="GO" id="GO:0006261">
    <property type="term" value="P:DNA-templated DNA replication"/>
    <property type="evidence" value="ECO:0007669"/>
    <property type="project" value="TreeGrafter"/>
</dbReference>
<dbReference type="RefSeq" id="WP_073044160.1">
    <property type="nucleotide sequence ID" value="NZ_FQUO01000010.1"/>
</dbReference>
<dbReference type="Proteomes" id="UP000184368">
    <property type="component" value="Unassembled WGS sequence"/>
</dbReference>
<dbReference type="InterPro" id="IPR050238">
    <property type="entry name" value="DNA_Rep/Repair_Clamp_Loader"/>
</dbReference>
<evidence type="ECO:0000313" key="2">
    <source>
        <dbReference type="Proteomes" id="UP000184368"/>
    </source>
</evidence>
<reference evidence="1 2" key="1">
    <citation type="submission" date="2016-11" db="EMBL/GenBank/DDBJ databases">
        <authorList>
            <person name="Jaros S."/>
            <person name="Januszkiewicz K."/>
            <person name="Wedrychowicz H."/>
        </authorList>
    </citation>
    <scope>NUCLEOTIDE SEQUENCE [LARGE SCALE GENOMIC DNA]</scope>
    <source>
        <strain evidence="1 2">DSM 26897</strain>
    </source>
</reference>
<dbReference type="Pfam" id="PF13177">
    <property type="entry name" value="DNA_pol3_delta2"/>
    <property type="match status" value="1"/>
</dbReference>
<evidence type="ECO:0000313" key="1">
    <source>
        <dbReference type="EMBL" id="SHF61456.1"/>
    </source>
</evidence>
<dbReference type="OrthoDB" id="9811073at2"/>
<sequence length="408" mass="46208">MLFSDVIGQQATKQHLVEMVQHNRLSHALLFLGREGSGALPLALAFAQYISSLPQDGNRMPVADSLFGGDTPPPTLPATPEAADAWMQQQPSFSKAQQMVHPDIHYSYPVITKKAGSPPLSVDYIAEWREFIQQYPYGNAYDWLQFINAENKQGNISAHECNDIIRKLNLKSFESGYKVLVMWMPEYLGKEGNKLLKLIEEPPANTLFILVAESEAAILSTILSRCQLVKVPAIEVVDVENALVRRNNTPADQARRIANISEGNYREALSLVQHADEDYTALLREWLNATVKYQPVAQVKCIDELARLGRENQKQFLRFFQHLLELALRMRVLDAAGQERLEQTMSDSERDFAGKLNKICTIEQQEAISIELDNAAYYIERNANAKMLFHAVTIKMFYILRNNVVVEL</sequence>
<dbReference type="EMBL" id="FQUO01000010">
    <property type="protein sequence ID" value="SHF61456.1"/>
    <property type="molecule type" value="Genomic_DNA"/>
</dbReference>
<dbReference type="PANTHER" id="PTHR11669">
    <property type="entry name" value="REPLICATION FACTOR C / DNA POLYMERASE III GAMMA-TAU SUBUNIT"/>
    <property type="match status" value="1"/>
</dbReference>
<organism evidence="1 2">
    <name type="scientific">Cnuella takakiae</name>
    <dbReference type="NCBI Taxonomy" id="1302690"/>
    <lineage>
        <taxon>Bacteria</taxon>
        <taxon>Pseudomonadati</taxon>
        <taxon>Bacteroidota</taxon>
        <taxon>Chitinophagia</taxon>
        <taxon>Chitinophagales</taxon>
        <taxon>Chitinophagaceae</taxon>
        <taxon>Cnuella</taxon>
    </lineage>
</organism>
<accession>A0A1M5D3A9</accession>
<dbReference type="PANTHER" id="PTHR11669:SF8">
    <property type="entry name" value="DNA POLYMERASE III SUBUNIT DELTA"/>
    <property type="match status" value="1"/>
</dbReference>